<dbReference type="PANTHER" id="PTHR12925">
    <property type="entry name" value="HIKESHI FAMILY MEMBER"/>
    <property type="match status" value="1"/>
</dbReference>
<dbReference type="EMBL" id="NESQ01000257">
    <property type="protein sequence ID" value="PUU74986.1"/>
    <property type="molecule type" value="Genomic_DNA"/>
</dbReference>
<dbReference type="InterPro" id="IPR048364">
    <property type="entry name" value="Hikeshi-like_C"/>
</dbReference>
<dbReference type="GO" id="GO:0005829">
    <property type="term" value="C:cytosol"/>
    <property type="evidence" value="ECO:0007669"/>
    <property type="project" value="TreeGrafter"/>
</dbReference>
<dbReference type="InterPro" id="IPR031318">
    <property type="entry name" value="OPI10"/>
</dbReference>
<evidence type="ECO:0000259" key="3">
    <source>
        <dbReference type="Pfam" id="PF21057"/>
    </source>
</evidence>
<gene>
    <name evidence="4" type="ORF">B9Z19DRAFT_1054860</name>
</gene>
<dbReference type="InterPro" id="IPR008493">
    <property type="entry name" value="Hikeshi-like_N"/>
</dbReference>
<evidence type="ECO:0000256" key="1">
    <source>
        <dbReference type="ARBA" id="ARBA00006623"/>
    </source>
</evidence>
<accession>A0A2T6ZHQ0</accession>
<dbReference type="Pfam" id="PF05603">
    <property type="entry name" value="Hikeshi-like_N"/>
    <property type="match status" value="1"/>
</dbReference>
<evidence type="ECO:0000313" key="4">
    <source>
        <dbReference type="EMBL" id="PUU74986.1"/>
    </source>
</evidence>
<dbReference type="Proteomes" id="UP000244722">
    <property type="component" value="Unassembled WGS sequence"/>
</dbReference>
<dbReference type="STRING" id="42251.A0A2T6ZHQ0"/>
<proteinExistence type="inferred from homology"/>
<dbReference type="GO" id="GO:0061608">
    <property type="term" value="F:nuclear import signal receptor activity"/>
    <property type="evidence" value="ECO:0007669"/>
    <property type="project" value="TreeGrafter"/>
</dbReference>
<protein>
    <submittedName>
        <fullName evidence="4">Uncharacterized protein</fullName>
    </submittedName>
</protein>
<dbReference type="OrthoDB" id="10248398at2759"/>
<dbReference type="PANTHER" id="PTHR12925:SF0">
    <property type="entry name" value="PROTEIN HIKESHI"/>
    <property type="match status" value="1"/>
</dbReference>
<comment type="similarity">
    <text evidence="1">Belongs to the OPI10 family.</text>
</comment>
<reference evidence="4 5" key="1">
    <citation type="submission" date="2017-04" db="EMBL/GenBank/DDBJ databases">
        <title>Draft genome sequence of Tuber borchii Vittad., a whitish edible truffle.</title>
        <authorList>
            <consortium name="DOE Joint Genome Institute"/>
            <person name="Murat C."/>
            <person name="Kuo A."/>
            <person name="Barry K.W."/>
            <person name="Clum A."/>
            <person name="Dockter R.B."/>
            <person name="Fauchery L."/>
            <person name="Iotti M."/>
            <person name="Kohler A."/>
            <person name="Labutti K."/>
            <person name="Lindquist E.A."/>
            <person name="Lipzen A."/>
            <person name="Ohm R.A."/>
            <person name="Wang M."/>
            <person name="Grigoriev I.V."/>
            <person name="Zambonelli A."/>
            <person name="Martin F.M."/>
        </authorList>
    </citation>
    <scope>NUCLEOTIDE SEQUENCE [LARGE SCALE GENOMIC DNA]</scope>
    <source>
        <strain evidence="4 5">Tbo3840</strain>
    </source>
</reference>
<evidence type="ECO:0000313" key="5">
    <source>
        <dbReference type="Proteomes" id="UP000244722"/>
    </source>
</evidence>
<dbReference type="GO" id="GO:0006606">
    <property type="term" value="P:protein import into nucleus"/>
    <property type="evidence" value="ECO:0007669"/>
    <property type="project" value="TreeGrafter"/>
</dbReference>
<dbReference type="AlphaFoldDB" id="A0A2T6ZHQ0"/>
<sequence>MFAIICPGRPVQTPLHPLTPTTFIHPLPLPLNHIVVFLLPDTHLPETHAASVHIQFPDNQPFRLLGAISSSKPSAIFRVDAKGMQGQVMVGISIEEVGMVASQVTGAAGYGAVAGAGSGAGRVETVVLARRIIQNAFNFLSSFAGGGGSVEQEVVPLKAFRDWWVKFEKKVELDPGFLEREGED</sequence>
<organism evidence="4 5">
    <name type="scientific">Tuber borchii</name>
    <name type="common">White truffle</name>
    <dbReference type="NCBI Taxonomy" id="42251"/>
    <lineage>
        <taxon>Eukaryota</taxon>
        <taxon>Fungi</taxon>
        <taxon>Dikarya</taxon>
        <taxon>Ascomycota</taxon>
        <taxon>Pezizomycotina</taxon>
        <taxon>Pezizomycetes</taxon>
        <taxon>Pezizales</taxon>
        <taxon>Tuberaceae</taxon>
        <taxon>Tuber</taxon>
    </lineage>
</organism>
<keyword evidence="5" id="KW-1185">Reference proteome</keyword>
<name>A0A2T6ZHQ0_TUBBO</name>
<dbReference type="GO" id="GO:0005634">
    <property type="term" value="C:nucleus"/>
    <property type="evidence" value="ECO:0007669"/>
    <property type="project" value="TreeGrafter"/>
</dbReference>
<feature type="domain" description="Hikeshi-like C-terminal" evidence="3">
    <location>
        <begin position="124"/>
        <end position="180"/>
    </location>
</feature>
<evidence type="ECO:0000259" key="2">
    <source>
        <dbReference type="Pfam" id="PF05603"/>
    </source>
</evidence>
<comment type="caution">
    <text evidence="4">The sequence shown here is derived from an EMBL/GenBank/DDBJ whole genome shotgun (WGS) entry which is preliminary data.</text>
</comment>
<feature type="domain" description="Hikeshi-like N-terminal" evidence="2">
    <location>
        <begin position="5"/>
        <end position="104"/>
    </location>
</feature>
<dbReference type="Pfam" id="PF21057">
    <property type="entry name" value="Hikeshi-like_C"/>
    <property type="match status" value="1"/>
</dbReference>